<evidence type="ECO:0000256" key="1">
    <source>
        <dbReference type="ARBA" id="ARBA00022553"/>
    </source>
</evidence>
<dbReference type="InterPro" id="IPR001789">
    <property type="entry name" value="Sig_transdc_resp-reg_receiver"/>
</dbReference>
<dbReference type="Proteomes" id="UP000274350">
    <property type="component" value="Chromosome"/>
</dbReference>
<feature type="domain" description="Response regulatory" evidence="8">
    <location>
        <begin position="10"/>
        <end position="123"/>
    </location>
</feature>
<dbReference type="InterPro" id="IPR001867">
    <property type="entry name" value="OmpR/PhoB-type_DNA-bd"/>
</dbReference>
<dbReference type="OrthoDB" id="9802426at2"/>
<keyword evidence="4 7" id="KW-0238">DNA-binding</keyword>
<gene>
    <name evidence="10" type="ORF">EJG51_017710</name>
</gene>
<dbReference type="SMART" id="SM00448">
    <property type="entry name" value="REC"/>
    <property type="match status" value="1"/>
</dbReference>
<evidence type="ECO:0000256" key="3">
    <source>
        <dbReference type="ARBA" id="ARBA00023015"/>
    </source>
</evidence>
<dbReference type="InterPro" id="IPR011006">
    <property type="entry name" value="CheY-like_superfamily"/>
</dbReference>
<keyword evidence="3" id="KW-0805">Transcription regulation</keyword>
<keyword evidence="11" id="KW-1185">Reference proteome</keyword>
<evidence type="ECO:0000256" key="6">
    <source>
        <dbReference type="PROSITE-ProRule" id="PRU00169"/>
    </source>
</evidence>
<evidence type="ECO:0000313" key="11">
    <source>
        <dbReference type="Proteomes" id="UP000274350"/>
    </source>
</evidence>
<dbReference type="Pfam" id="PF00486">
    <property type="entry name" value="Trans_reg_C"/>
    <property type="match status" value="1"/>
</dbReference>
<feature type="modified residue" description="4-aspartylphosphate" evidence="6">
    <location>
        <position position="59"/>
    </location>
</feature>
<accession>A0A6M4A835</accession>
<proteinExistence type="predicted"/>
<name>A0A6M4A835_9BURK</name>
<dbReference type="GO" id="GO:0005829">
    <property type="term" value="C:cytosol"/>
    <property type="evidence" value="ECO:0007669"/>
    <property type="project" value="TreeGrafter"/>
</dbReference>
<evidence type="ECO:0000256" key="5">
    <source>
        <dbReference type="ARBA" id="ARBA00023163"/>
    </source>
</evidence>
<organism evidence="10 11">
    <name type="scientific">Undibacterium piscinae</name>
    <dbReference type="NCBI Taxonomy" id="2495591"/>
    <lineage>
        <taxon>Bacteria</taxon>
        <taxon>Pseudomonadati</taxon>
        <taxon>Pseudomonadota</taxon>
        <taxon>Betaproteobacteria</taxon>
        <taxon>Burkholderiales</taxon>
        <taxon>Oxalobacteraceae</taxon>
        <taxon>Undibacterium</taxon>
    </lineage>
</organism>
<dbReference type="InterPro" id="IPR039420">
    <property type="entry name" value="WalR-like"/>
</dbReference>
<dbReference type="Pfam" id="PF00072">
    <property type="entry name" value="Response_reg"/>
    <property type="match status" value="1"/>
</dbReference>
<protein>
    <submittedName>
        <fullName evidence="10">Response regulator</fullName>
    </submittedName>
</protein>
<evidence type="ECO:0000256" key="2">
    <source>
        <dbReference type="ARBA" id="ARBA00023012"/>
    </source>
</evidence>
<dbReference type="CDD" id="cd00383">
    <property type="entry name" value="trans_reg_C"/>
    <property type="match status" value="1"/>
</dbReference>
<dbReference type="SUPFAM" id="SSF52172">
    <property type="entry name" value="CheY-like"/>
    <property type="match status" value="1"/>
</dbReference>
<dbReference type="AlphaFoldDB" id="A0A6M4A835"/>
<dbReference type="GO" id="GO:0000976">
    <property type="term" value="F:transcription cis-regulatory region binding"/>
    <property type="evidence" value="ECO:0007669"/>
    <property type="project" value="TreeGrafter"/>
</dbReference>
<dbReference type="EMBL" id="CP051152">
    <property type="protein sequence ID" value="QJQ07344.1"/>
    <property type="molecule type" value="Genomic_DNA"/>
</dbReference>
<evidence type="ECO:0000313" key="10">
    <source>
        <dbReference type="EMBL" id="QJQ07344.1"/>
    </source>
</evidence>
<dbReference type="GO" id="GO:0032993">
    <property type="term" value="C:protein-DNA complex"/>
    <property type="evidence" value="ECO:0007669"/>
    <property type="project" value="TreeGrafter"/>
</dbReference>
<dbReference type="Gene3D" id="6.10.250.690">
    <property type="match status" value="1"/>
</dbReference>
<dbReference type="SUPFAM" id="SSF46894">
    <property type="entry name" value="C-terminal effector domain of the bipartite response regulators"/>
    <property type="match status" value="1"/>
</dbReference>
<keyword evidence="1 6" id="KW-0597">Phosphoprotein</keyword>
<dbReference type="GO" id="GO:0000156">
    <property type="term" value="F:phosphorelay response regulator activity"/>
    <property type="evidence" value="ECO:0007669"/>
    <property type="project" value="TreeGrafter"/>
</dbReference>
<keyword evidence="2" id="KW-0902">Two-component regulatory system</keyword>
<feature type="DNA-binding region" description="OmpR/PhoB-type" evidence="7">
    <location>
        <begin position="139"/>
        <end position="243"/>
    </location>
</feature>
<dbReference type="KEGG" id="upi:EJG51_017710"/>
<dbReference type="Gene3D" id="1.10.10.10">
    <property type="entry name" value="Winged helix-like DNA-binding domain superfamily/Winged helix DNA-binding domain"/>
    <property type="match status" value="1"/>
</dbReference>
<dbReference type="InterPro" id="IPR016032">
    <property type="entry name" value="Sig_transdc_resp-reg_C-effctor"/>
</dbReference>
<dbReference type="PANTHER" id="PTHR48111:SF59">
    <property type="entry name" value="TRANSCRIPTIONAL REGULATORY PROTEIN BAER"/>
    <property type="match status" value="1"/>
</dbReference>
<dbReference type="SMART" id="SM00862">
    <property type="entry name" value="Trans_reg_C"/>
    <property type="match status" value="1"/>
</dbReference>
<dbReference type="FunFam" id="3.40.50.2300:FF:000001">
    <property type="entry name" value="DNA-binding response regulator PhoB"/>
    <property type="match status" value="1"/>
</dbReference>
<sequence>MDNTGTQASRILIVEDDTKIAALLADYFVASGYLVDCLADGISALAQIREAAPDLVLLDLMLPGLDGLELCKQVRTFSQLPIIMLTAKVDEIDRLLGLESGADDYVCKPFSPREVVARAKVHLRRHSGNAGNGGIQNNPAAITLSPAAAPRFVVDHVQMRILIDATALPLTPVEFRLLGELISHPERVYSRQQLLDFAHEDQRDINDRTIDSHIKNIRKKILNRLPGGDYLQSVYGVGYRFELPP</sequence>
<dbReference type="PROSITE" id="PS50110">
    <property type="entry name" value="RESPONSE_REGULATORY"/>
    <property type="match status" value="1"/>
</dbReference>
<dbReference type="PANTHER" id="PTHR48111">
    <property type="entry name" value="REGULATOR OF RPOS"/>
    <property type="match status" value="1"/>
</dbReference>
<evidence type="ECO:0000256" key="4">
    <source>
        <dbReference type="ARBA" id="ARBA00023125"/>
    </source>
</evidence>
<dbReference type="GO" id="GO:0006355">
    <property type="term" value="P:regulation of DNA-templated transcription"/>
    <property type="evidence" value="ECO:0007669"/>
    <property type="project" value="InterPro"/>
</dbReference>
<evidence type="ECO:0000259" key="8">
    <source>
        <dbReference type="PROSITE" id="PS50110"/>
    </source>
</evidence>
<feature type="domain" description="OmpR/PhoB-type" evidence="9">
    <location>
        <begin position="139"/>
        <end position="243"/>
    </location>
</feature>
<evidence type="ECO:0000256" key="7">
    <source>
        <dbReference type="PROSITE-ProRule" id="PRU01091"/>
    </source>
</evidence>
<keyword evidence="5" id="KW-0804">Transcription</keyword>
<dbReference type="PROSITE" id="PS51755">
    <property type="entry name" value="OMPR_PHOB"/>
    <property type="match status" value="1"/>
</dbReference>
<dbReference type="InterPro" id="IPR036388">
    <property type="entry name" value="WH-like_DNA-bd_sf"/>
</dbReference>
<reference evidence="10 11" key="1">
    <citation type="journal article" date="2019" name="Int. J. Syst. Evol. Microbiol.">
        <title>Undibacterium piscinae sp. nov., isolated from Korean shiner intestine.</title>
        <authorList>
            <person name="Lee S.Y."/>
            <person name="Kang W."/>
            <person name="Kim P.S."/>
            <person name="Kim H.S."/>
            <person name="Sung H."/>
            <person name="Shin N.R."/>
            <person name="Whon T.W."/>
            <person name="Yun J.H."/>
            <person name="Lee J.Y."/>
            <person name="Lee J.Y."/>
            <person name="Jung M.J."/>
            <person name="Jeong Y.S."/>
            <person name="Tak E.J."/>
            <person name="Han J.E."/>
            <person name="Hyun D.W."/>
            <person name="Kang M.S."/>
            <person name="Lee K.E."/>
            <person name="Lee B.H."/>
            <person name="Bae J.W."/>
        </authorList>
    </citation>
    <scope>NUCLEOTIDE SEQUENCE [LARGE SCALE GENOMIC DNA]</scope>
    <source>
        <strain evidence="10 11">S11R28</strain>
    </source>
</reference>
<evidence type="ECO:0000259" key="9">
    <source>
        <dbReference type="PROSITE" id="PS51755"/>
    </source>
</evidence>
<dbReference type="Gene3D" id="3.40.50.2300">
    <property type="match status" value="1"/>
</dbReference>